<evidence type="ECO:0000256" key="3">
    <source>
        <dbReference type="ARBA" id="ARBA00022777"/>
    </source>
</evidence>
<dbReference type="PROSITE" id="PS00445">
    <property type="entry name" value="FGGY_KINASES_2"/>
    <property type="match status" value="1"/>
</dbReference>
<comment type="similarity">
    <text evidence="1 4">Belongs to the FGGY kinase family.</text>
</comment>
<dbReference type="PANTHER" id="PTHR43095:SF5">
    <property type="entry name" value="XYLULOSE KINASE"/>
    <property type="match status" value="1"/>
</dbReference>
<gene>
    <name evidence="7" type="ORF">QBE54_08965</name>
</gene>
<accession>A0ABZ2YFC8</accession>
<dbReference type="Pfam" id="PF00370">
    <property type="entry name" value="FGGY_N"/>
    <property type="match status" value="1"/>
</dbReference>
<dbReference type="Pfam" id="PF02782">
    <property type="entry name" value="FGGY_C"/>
    <property type="match status" value="1"/>
</dbReference>
<organism evidence="7 8">
    <name type="scientific">Thermatribacter velox</name>
    <dbReference type="NCBI Taxonomy" id="3039681"/>
    <lineage>
        <taxon>Bacteria</taxon>
        <taxon>Pseudomonadati</taxon>
        <taxon>Atribacterota</taxon>
        <taxon>Atribacteria</taxon>
        <taxon>Atribacterales</taxon>
        <taxon>Thermatribacteraceae</taxon>
        <taxon>Thermatribacter</taxon>
    </lineage>
</organism>
<dbReference type="PIRSF" id="PIRSF000538">
    <property type="entry name" value="GlpK"/>
    <property type="match status" value="1"/>
</dbReference>
<dbReference type="InterPro" id="IPR018483">
    <property type="entry name" value="Carb_kinase_FGGY_CS"/>
</dbReference>
<dbReference type="SUPFAM" id="SSF53067">
    <property type="entry name" value="Actin-like ATPase domain"/>
    <property type="match status" value="2"/>
</dbReference>
<dbReference type="GO" id="GO:0016301">
    <property type="term" value="F:kinase activity"/>
    <property type="evidence" value="ECO:0007669"/>
    <property type="project" value="UniProtKB-KW"/>
</dbReference>
<dbReference type="PANTHER" id="PTHR43095">
    <property type="entry name" value="SUGAR KINASE"/>
    <property type="match status" value="1"/>
</dbReference>
<proteinExistence type="inferred from homology"/>
<dbReference type="RefSeq" id="WP_369019428.1">
    <property type="nucleotide sequence ID" value="NZ_CP121689.1"/>
</dbReference>
<evidence type="ECO:0000259" key="5">
    <source>
        <dbReference type="Pfam" id="PF00370"/>
    </source>
</evidence>
<keyword evidence="3 4" id="KW-0418">Kinase</keyword>
<evidence type="ECO:0000313" key="8">
    <source>
        <dbReference type="Proteomes" id="UP001461341"/>
    </source>
</evidence>
<name>A0ABZ2YFC8_9BACT</name>
<dbReference type="InterPro" id="IPR043129">
    <property type="entry name" value="ATPase_NBD"/>
</dbReference>
<evidence type="ECO:0000259" key="6">
    <source>
        <dbReference type="Pfam" id="PF02782"/>
    </source>
</evidence>
<dbReference type="CDD" id="cd07773">
    <property type="entry name" value="ASKHA_NBD_FGGY_FK"/>
    <property type="match status" value="1"/>
</dbReference>
<sequence length="505" mass="56254">MVYLGLDVGTTGCKAIAFGENGEILAQAYREYPLYAPQTGWLELDAEEVFSAIEESLREVTAKLGGRSPVSIAISSQGEAVVPVDEQGRALARSIVTFDARGDAFVPFFREKVGEKRFFEITGMPLSGIGTANKILWWRENLPQIFEQSRYFLCFEDFVLFRMGVEPAISYSLAGRTMMFDVRKENWSSEILGLIGVDPSRLARPLPSGEMAGEVSASFRERMGWKEKVIAGVGAHDQPCGALGSGVVKAALAMDATGTVECIAPAMNRLLLSEEMRSNNLCCYHHALPGLYTTLVYNFTGGSILRWYRDNFARWEKEEAQRRGQDVYELILSDLPEQPTSLLVLPHFTTTGTPYFDSHSCGVVVGLKLETSQKEFVKALLEGVSLEMKFNLKLLQDAGVVVERLRAIGGGAKSRAWLQLKADVYGMPVESLNVSEAACLGAALLGRKARENIQGLRELVNRLVRVKETFVPRREFQERYQEKFEVYQRIYPALKNVILKGEDKL</sequence>
<dbReference type="InterPro" id="IPR050406">
    <property type="entry name" value="FGGY_Carb_Kinase"/>
</dbReference>
<protein>
    <submittedName>
        <fullName evidence="7">FGGY family carbohydrate kinase</fullName>
    </submittedName>
</protein>
<dbReference type="InterPro" id="IPR000577">
    <property type="entry name" value="Carb_kinase_FGGY"/>
</dbReference>
<feature type="domain" description="Carbohydrate kinase FGGY C-terminal" evidence="6">
    <location>
        <begin position="297"/>
        <end position="446"/>
    </location>
</feature>
<evidence type="ECO:0000256" key="2">
    <source>
        <dbReference type="ARBA" id="ARBA00022679"/>
    </source>
</evidence>
<feature type="domain" description="Carbohydrate kinase FGGY N-terminal" evidence="5">
    <location>
        <begin position="2"/>
        <end position="244"/>
    </location>
</feature>
<dbReference type="InterPro" id="IPR018484">
    <property type="entry name" value="FGGY_N"/>
</dbReference>
<dbReference type="EMBL" id="CP121689">
    <property type="protein sequence ID" value="WZL77267.1"/>
    <property type="molecule type" value="Genomic_DNA"/>
</dbReference>
<evidence type="ECO:0000256" key="4">
    <source>
        <dbReference type="RuleBase" id="RU003733"/>
    </source>
</evidence>
<dbReference type="Proteomes" id="UP001461341">
    <property type="component" value="Chromosome"/>
</dbReference>
<reference evidence="7 8" key="1">
    <citation type="submission" date="2023-03" db="EMBL/GenBank/DDBJ databases">
        <title>Novel Species.</title>
        <authorList>
            <person name="Ma S."/>
        </authorList>
    </citation>
    <scope>NUCLEOTIDE SEQUENCE [LARGE SCALE GENOMIC DNA]</scope>
    <source>
        <strain evidence="7 8">B11</strain>
    </source>
</reference>
<dbReference type="InterPro" id="IPR018485">
    <property type="entry name" value="FGGY_C"/>
</dbReference>
<dbReference type="Gene3D" id="3.30.420.40">
    <property type="match status" value="2"/>
</dbReference>
<keyword evidence="8" id="KW-1185">Reference proteome</keyword>
<evidence type="ECO:0000256" key="1">
    <source>
        <dbReference type="ARBA" id="ARBA00009156"/>
    </source>
</evidence>
<keyword evidence="2 4" id="KW-0808">Transferase</keyword>
<evidence type="ECO:0000313" key="7">
    <source>
        <dbReference type="EMBL" id="WZL77267.1"/>
    </source>
</evidence>